<feature type="domain" description="CRISPR-associated protein Cas6 C-terminal" evidence="1">
    <location>
        <begin position="190"/>
        <end position="312"/>
    </location>
</feature>
<protein>
    <submittedName>
        <fullName evidence="2">CRISPR-associated endoribonuclease Cas6</fullName>
    </submittedName>
</protein>
<dbReference type="Gene3D" id="3.30.70.1900">
    <property type="match status" value="1"/>
</dbReference>
<evidence type="ECO:0000313" key="3">
    <source>
        <dbReference type="Proteomes" id="UP000032102"/>
    </source>
</evidence>
<dbReference type="PATRIC" id="fig|404937.3.peg.1455"/>
<comment type="caution">
    <text evidence="2">The sequence shown here is derived from an EMBL/GenBank/DDBJ whole genome shotgun (WGS) entry which is preliminary data.</text>
</comment>
<gene>
    <name evidence="2" type="ORF">LH47_01383</name>
</gene>
<dbReference type="EMBL" id="JXTH01000022">
    <property type="protein sequence ID" value="KIQ94505.1"/>
    <property type="molecule type" value="Genomic_DNA"/>
</dbReference>
<dbReference type="AlphaFoldDB" id="A0A0D0RYW0"/>
<dbReference type="Proteomes" id="UP000032102">
    <property type="component" value="Unassembled WGS sequence"/>
</dbReference>
<evidence type="ECO:0000259" key="1">
    <source>
        <dbReference type="Pfam" id="PF10040"/>
    </source>
</evidence>
<proteinExistence type="predicted"/>
<dbReference type="Pfam" id="PF10040">
    <property type="entry name" value="CRISPR_Cas6"/>
    <property type="match status" value="1"/>
</dbReference>
<dbReference type="RefSeq" id="WP_043965955.1">
    <property type="nucleotide sequence ID" value="NZ_JXTH01000022.1"/>
</dbReference>
<reference evidence="2 3" key="1">
    <citation type="submission" date="2015-01" db="EMBL/GenBank/DDBJ databases">
        <title>Draft genome of Anoxybacillus thermarum strain AF/04.</title>
        <authorList>
            <person name="Poli A."/>
            <person name="Nicolaus B."/>
            <person name="Chan K.-G."/>
            <person name="Kahar U.M."/>
            <person name="Yaakob A.S."/>
            <person name="Chan C.S."/>
            <person name="Goh K.M."/>
        </authorList>
    </citation>
    <scope>NUCLEOTIDE SEQUENCE [LARGE SCALE GENOMIC DNA]</scope>
    <source>
        <strain evidence="2 3">AF/04</strain>
    </source>
</reference>
<name>A0A0D0RYW0_9BACL</name>
<evidence type="ECO:0000313" key="2">
    <source>
        <dbReference type="EMBL" id="KIQ94505.1"/>
    </source>
</evidence>
<organism evidence="2 3">
    <name type="scientific">Anoxybacillus thermarum</name>
    <dbReference type="NCBI Taxonomy" id="404937"/>
    <lineage>
        <taxon>Bacteria</taxon>
        <taxon>Bacillati</taxon>
        <taxon>Bacillota</taxon>
        <taxon>Bacilli</taxon>
        <taxon>Bacillales</taxon>
        <taxon>Anoxybacillaceae</taxon>
        <taxon>Anoxybacillus</taxon>
    </lineage>
</organism>
<accession>A0A0D0RYW0</accession>
<keyword evidence="3" id="KW-1185">Reference proteome</keyword>
<sequence length="317" mass="37070">MLEDVKIVDLEFVIRPILELDLPLLPASTLRGGIGYTLKRIVCHESLDYPCHQCKWLKCCVYPRLFEQMEEIRGEHIYFGYVRPFVISTPIHRREIITADQRFTFGVRIFGEAVSYVPYIIASVLELSEKGIGQRKQKFVVESVTSRNEIGMVKRIFSFDTGTLSEPWVISGKRVIDMLAAYKDCREIELRFETPCQIQIKGQLQQDLPFTLFIQNLLRRIEAMLAHHQNIYISREKVNELIEMSKNVVMTKSELQLFRNQRFSTRQQKSIRLDGFIGTTRYKGDLEPFLEWIYAGMYFHLGKQTVFGLGRYECAFL</sequence>
<dbReference type="InterPro" id="IPR019267">
    <property type="entry name" value="CRISPR-assoc_Cas6_C"/>
</dbReference>